<dbReference type="SUPFAM" id="SSF50129">
    <property type="entry name" value="GroES-like"/>
    <property type="match status" value="1"/>
</dbReference>
<evidence type="ECO:0000256" key="3">
    <source>
        <dbReference type="ARBA" id="ARBA00022723"/>
    </source>
</evidence>
<dbReference type="OrthoDB" id="1879366at2759"/>
<evidence type="ECO:0000313" key="9">
    <source>
        <dbReference type="Proteomes" id="UP000554235"/>
    </source>
</evidence>
<dbReference type="GO" id="GO:0004022">
    <property type="term" value="F:alcohol dehydrogenase (NAD+) activity"/>
    <property type="evidence" value="ECO:0007669"/>
    <property type="project" value="TreeGrafter"/>
</dbReference>
<evidence type="ECO:0000259" key="7">
    <source>
        <dbReference type="SMART" id="SM00829"/>
    </source>
</evidence>
<evidence type="ECO:0000256" key="6">
    <source>
        <dbReference type="ARBA" id="ARBA00023027"/>
    </source>
</evidence>
<keyword evidence="3" id="KW-0479">Metal-binding</keyword>
<dbReference type="Gene3D" id="3.90.180.10">
    <property type="entry name" value="Medium-chain alcohol dehydrogenases, catalytic domain"/>
    <property type="match status" value="1"/>
</dbReference>
<keyword evidence="4" id="KW-0862">Zinc</keyword>
<name>A0A8H4LQY5_9HYPO</name>
<gene>
    <name evidence="8" type="ORF">FALBO_428</name>
</gene>
<dbReference type="InterPro" id="IPR013149">
    <property type="entry name" value="ADH-like_C"/>
</dbReference>
<evidence type="ECO:0000256" key="2">
    <source>
        <dbReference type="ARBA" id="ARBA00008072"/>
    </source>
</evidence>
<dbReference type="InterPro" id="IPR011032">
    <property type="entry name" value="GroES-like_sf"/>
</dbReference>
<dbReference type="SUPFAM" id="SSF51735">
    <property type="entry name" value="NAD(P)-binding Rossmann-fold domains"/>
    <property type="match status" value="1"/>
</dbReference>
<dbReference type="GO" id="GO:0005737">
    <property type="term" value="C:cytoplasm"/>
    <property type="evidence" value="ECO:0007669"/>
    <property type="project" value="TreeGrafter"/>
</dbReference>
<dbReference type="FunFam" id="3.40.50.720:FF:000039">
    <property type="entry name" value="Alcohol dehydrogenase AdhP"/>
    <property type="match status" value="1"/>
</dbReference>
<dbReference type="InterPro" id="IPR020843">
    <property type="entry name" value="ER"/>
</dbReference>
<dbReference type="PANTHER" id="PTHR42940">
    <property type="entry name" value="ALCOHOL DEHYDROGENASE 1-RELATED"/>
    <property type="match status" value="1"/>
</dbReference>
<dbReference type="AlphaFoldDB" id="A0A8H4LQY5"/>
<comment type="similarity">
    <text evidence="2">Belongs to the zinc-containing alcohol dehydrogenase family.</text>
</comment>
<dbReference type="GO" id="GO:0046872">
    <property type="term" value="F:metal ion binding"/>
    <property type="evidence" value="ECO:0007669"/>
    <property type="project" value="UniProtKB-KW"/>
</dbReference>
<organism evidence="8 9">
    <name type="scientific">Fusarium albosuccineum</name>
    <dbReference type="NCBI Taxonomy" id="1237068"/>
    <lineage>
        <taxon>Eukaryota</taxon>
        <taxon>Fungi</taxon>
        <taxon>Dikarya</taxon>
        <taxon>Ascomycota</taxon>
        <taxon>Pezizomycotina</taxon>
        <taxon>Sordariomycetes</taxon>
        <taxon>Hypocreomycetidae</taxon>
        <taxon>Hypocreales</taxon>
        <taxon>Nectriaceae</taxon>
        <taxon>Fusarium</taxon>
        <taxon>Fusarium decemcellulare species complex</taxon>
    </lineage>
</organism>
<dbReference type="SMART" id="SM00829">
    <property type="entry name" value="PKS_ER"/>
    <property type="match status" value="1"/>
</dbReference>
<evidence type="ECO:0000256" key="4">
    <source>
        <dbReference type="ARBA" id="ARBA00022833"/>
    </source>
</evidence>
<proteinExistence type="inferred from homology"/>
<dbReference type="Proteomes" id="UP000554235">
    <property type="component" value="Unassembled WGS sequence"/>
</dbReference>
<comment type="caution">
    <text evidence="8">The sequence shown here is derived from an EMBL/GenBank/DDBJ whole genome shotgun (WGS) entry which is preliminary data.</text>
</comment>
<comment type="cofactor">
    <cofactor evidence="1">
        <name>Zn(2+)</name>
        <dbReference type="ChEBI" id="CHEBI:29105"/>
    </cofactor>
</comment>
<evidence type="ECO:0000256" key="5">
    <source>
        <dbReference type="ARBA" id="ARBA00023002"/>
    </source>
</evidence>
<dbReference type="Gene3D" id="3.40.50.720">
    <property type="entry name" value="NAD(P)-binding Rossmann-like Domain"/>
    <property type="match status" value="1"/>
</dbReference>
<evidence type="ECO:0000256" key="1">
    <source>
        <dbReference type="ARBA" id="ARBA00001947"/>
    </source>
</evidence>
<evidence type="ECO:0000313" key="8">
    <source>
        <dbReference type="EMBL" id="KAF4472644.1"/>
    </source>
</evidence>
<keyword evidence="9" id="KW-1185">Reference proteome</keyword>
<keyword evidence="5" id="KW-0560">Oxidoreductase</keyword>
<accession>A0A8H4LQY5</accession>
<feature type="domain" description="Enoyl reductase (ER)" evidence="7">
    <location>
        <begin position="14"/>
        <end position="345"/>
    </location>
</feature>
<dbReference type="InterPro" id="IPR013154">
    <property type="entry name" value="ADH-like_N"/>
</dbReference>
<sequence length="348" mass="37370">MAVPEKIPSQMKAGQWDVVQKKVVINDVPVPTPGPNEFLVKMKSASLCHSDIMAIRDNKETVTLGHEGLGHVVSMHPSAEGQGFQVGDAVGFLYILGCCFSCNGCMIHNLFCETGKQKLQGFTTDGFFSEYAVVDYHNAVKLNEDKWNLDTGCAIFCAGITAFHSIDSCELSPGNWFGVIGCGGLGQIATQYAKAMGLKVVGVDIQDENLEETRKQGADAVFNSKDPGYAEEIKKLTGGGCQAIAVYTNSHRAYQGAPSIIALGGTLMVIGIPSEPMSFSYMDIVMGRFKIKSDNTSIPQRMGKAIAFTEKHGISPVVEVRGGLEALPGMVKDMEEGKIKGRTGVVFL</sequence>
<dbReference type="Pfam" id="PF08240">
    <property type="entry name" value="ADH_N"/>
    <property type="match status" value="1"/>
</dbReference>
<dbReference type="InterPro" id="IPR036291">
    <property type="entry name" value="NAD(P)-bd_dom_sf"/>
</dbReference>
<reference evidence="8 9" key="1">
    <citation type="submission" date="2020-01" db="EMBL/GenBank/DDBJ databases">
        <title>Identification and distribution of gene clusters putatively required for synthesis of sphingolipid metabolism inhibitors in phylogenetically diverse species of the filamentous fungus Fusarium.</title>
        <authorList>
            <person name="Kim H.-S."/>
            <person name="Busman M."/>
            <person name="Brown D.W."/>
            <person name="Divon H."/>
            <person name="Uhlig S."/>
            <person name="Proctor R.H."/>
        </authorList>
    </citation>
    <scope>NUCLEOTIDE SEQUENCE [LARGE SCALE GENOMIC DNA]</scope>
    <source>
        <strain evidence="8 9">NRRL 20459</strain>
    </source>
</reference>
<dbReference type="Pfam" id="PF00107">
    <property type="entry name" value="ADH_zinc_N"/>
    <property type="match status" value="1"/>
</dbReference>
<dbReference type="EMBL" id="JAADYS010000052">
    <property type="protein sequence ID" value="KAF4472644.1"/>
    <property type="molecule type" value="Genomic_DNA"/>
</dbReference>
<protein>
    <submittedName>
        <fullName evidence="8">Alcohol dehydrogenase</fullName>
    </submittedName>
</protein>
<keyword evidence="6" id="KW-0520">NAD</keyword>
<dbReference type="PANTHER" id="PTHR42940:SF8">
    <property type="entry name" value="VACUOLAR PROTEIN SORTING-ASSOCIATED PROTEIN 11"/>
    <property type="match status" value="1"/>
</dbReference>